<feature type="chain" id="PRO_5030661706" evidence="2">
    <location>
        <begin position="28"/>
        <end position="391"/>
    </location>
</feature>
<feature type="compositionally biased region" description="Pro residues" evidence="1">
    <location>
        <begin position="143"/>
        <end position="155"/>
    </location>
</feature>
<feature type="region of interest" description="Disordered" evidence="1">
    <location>
        <begin position="49"/>
        <end position="298"/>
    </location>
</feature>
<keyword evidence="4" id="KW-1185">Reference proteome</keyword>
<protein>
    <submittedName>
        <fullName evidence="3">Outer membrane biosynthesis protein TonB</fullName>
    </submittedName>
</protein>
<proteinExistence type="predicted"/>
<feature type="compositionally biased region" description="Basic and acidic residues" evidence="1">
    <location>
        <begin position="229"/>
        <end position="242"/>
    </location>
</feature>
<comment type="caution">
    <text evidence="3">The sequence shown here is derived from an EMBL/GenBank/DDBJ whole genome shotgun (WGS) entry which is preliminary data.</text>
</comment>
<feature type="compositionally biased region" description="Low complexity" evidence="1">
    <location>
        <begin position="95"/>
        <end position="107"/>
    </location>
</feature>
<dbReference type="PRINTS" id="PR01217">
    <property type="entry name" value="PRICHEXTENSN"/>
</dbReference>
<evidence type="ECO:0000313" key="3">
    <source>
        <dbReference type="EMBL" id="MBB4143849.1"/>
    </source>
</evidence>
<dbReference type="RefSeq" id="WP_062555664.1">
    <property type="nucleotide sequence ID" value="NZ_CP049250.1"/>
</dbReference>
<dbReference type="SUPFAM" id="SSF74653">
    <property type="entry name" value="TolA/TonB C-terminal domain"/>
    <property type="match status" value="1"/>
</dbReference>
<feature type="compositionally biased region" description="Low complexity" evidence="1">
    <location>
        <begin position="280"/>
        <end position="293"/>
    </location>
</feature>
<reference evidence="3 4" key="1">
    <citation type="submission" date="2020-08" db="EMBL/GenBank/DDBJ databases">
        <title>Genomic Encyclopedia of Type Strains, Phase IV (KMG-IV): sequencing the most valuable type-strain genomes for metagenomic binning, comparative biology and taxonomic classification.</title>
        <authorList>
            <person name="Goeker M."/>
        </authorList>
    </citation>
    <scope>NUCLEOTIDE SEQUENCE [LARGE SCALE GENOMIC DNA]</scope>
    <source>
        <strain evidence="3 4">DSM 29514</strain>
    </source>
</reference>
<evidence type="ECO:0000313" key="4">
    <source>
        <dbReference type="Proteomes" id="UP000519897"/>
    </source>
</evidence>
<keyword evidence="2" id="KW-0732">Signal</keyword>
<sequence>MKTSLGTSLVAHTVILAWALVSISAPASFEVAPVEALPVDIVPVESITQIQQGDKKAPMTEKPSPKKTEKQNVVENAENAGENDVDLKNPPTPVKKPTTTETAAAPPKNEKPLPNPTTENNDVKEIAKEETAPKPVETAALPIPKPEITPPTPKPEPPKPEAPKPEPQAQKVEETPLPTTAPVPAARPRPEPPKQEEAKPVEKPPEKKPEQKPAEKPQDKKTETANAEKPSDKKVADKKQETAKSASSKQSDFNAEDIASLLNKQQAAGGGAKRSQQTASLGGKKTTGGSSLSQSEMDALKGQIQNNWSVIAGVDGGKGMVITVTMKLDPSGAIVGRPEVTSSGGNESARRMLEGSAIRAVMRSSPFKNLPADKYDAWSEVVVNFDPSELL</sequence>
<feature type="compositionally biased region" description="Basic and acidic residues" evidence="1">
    <location>
        <begin position="53"/>
        <end position="72"/>
    </location>
</feature>
<evidence type="ECO:0000256" key="2">
    <source>
        <dbReference type="SAM" id="SignalP"/>
    </source>
</evidence>
<dbReference type="AlphaFoldDB" id="A0A7W6PRE4"/>
<dbReference type="Gene3D" id="3.30.1150.10">
    <property type="match status" value="1"/>
</dbReference>
<feature type="compositionally biased region" description="Polar residues" evidence="1">
    <location>
        <begin position="243"/>
        <end position="253"/>
    </location>
</feature>
<evidence type="ECO:0000256" key="1">
    <source>
        <dbReference type="SAM" id="MobiDB-lite"/>
    </source>
</evidence>
<gene>
    <name evidence="3" type="ORF">GGQ72_002401</name>
</gene>
<accession>A0A7W6PRE4</accession>
<dbReference type="EMBL" id="JACIEC010000002">
    <property type="protein sequence ID" value="MBB4143849.1"/>
    <property type="molecule type" value="Genomic_DNA"/>
</dbReference>
<dbReference type="Proteomes" id="UP000519897">
    <property type="component" value="Unassembled WGS sequence"/>
</dbReference>
<feature type="compositionally biased region" description="Low complexity" evidence="1">
    <location>
        <begin position="167"/>
        <end position="178"/>
    </location>
</feature>
<name>A0A7W6PRE4_9HYPH</name>
<organism evidence="3 4">
    <name type="scientific">Rhizobium rhizoryzae</name>
    <dbReference type="NCBI Taxonomy" id="451876"/>
    <lineage>
        <taxon>Bacteria</taxon>
        <taxon>Pseudomonadati</taxon>
        <taxon>Pseudomonadota</taxon>
        <taxon>Alphaproteobacteria</taxon>
        <taxon>Hyphomicrobiales</taxon>
        <taxon>Rhizobiaceae</taxon>
        <taxon>Rhizobium/Agrobacterium group</taxon>
        <taxon>Rhizobium</taxon>
    </lineage>
</organism>
<feature type="compositionally biased region" description="Basic and acidic residues" evidence="1">
    <location>
        <begin position="121"/>
        <end position="132"/>
    </location>
</feature>
<feature type="signal peptide" evidence="2">
    <location>
        <begin position="1"/>
        <end position="27"/>
    </location>
</feature>
<feature type="compositionally biased region" description="Low complexity" evidence="1">
    <location>
        <begin position="73"/>
        <end position="82"/>
    </location>
</feature>
<feature type="compositionally biased region" description="Basic and acidic residues" evidence="1">
    <location>
        <begin position="188"/>
        <end position="223"/>
    </location>
</feature>